<keyword evidence="2 10" id="KW-0812">Transmembrane</keyword>
<comment type="subcellular location">
    <subcellularLocation>
        <location evidence="1">Membrane</location>
    </subcellularLocation>
</comment>
<dbReference type="Pfam" id="PF13639">
    <property type="entry name" value="zf-RING_2"/>
    <property type="match status" value="1"/>
</dbReference>
<feature type="domain" description="RING-type" evidence="12">
    <location>
        <begin position="357"/>
        <end position="399"/>
    </location>
</feature>
<keyword evidence="11" id="KW-0732">Signal</keyword>
<feature type="region of interest" description="Disordered" evidence="9">
    <location>
        <begin position="406"/>
        <end position="429"/>
    </location>
</feature>
<dbReference type="Gene3D" id="3.30.40.10">
    <property type="entry name" value="Zinc/RING finger domain, C3HC4 (zinc finger)"/>
    <property type="match status" value="1"/>
</dbReference>
<evidence type="ECO:0000256" key="8">
    <source>
        <dbReference type="PROSITE-ProRule" id="PRU00175"/>
    </source>
</evidence>
<feature type="chain" id="PRO_5040333109" description="RING-type domain-containing protein" evidence="11">
    <location>
        <begin position="28"/>
        <end position="544"/>
    </location>
</feature>
<dbReference type="GO" id="GO:0008270">
    <property type="term" value="F:zinc ion binding"/>
    <property type="evidence" value="ECO:0007669"/>
    <property type="project" value="UniProtKB-KW"/>
</dbReference>
<dbReference type="SMART" id="SM00184">
    <property type="entry name" value="RING"/>
    <property type="match status" value="1"/>
</dbReference>
<keyword evidence="6 10" id="KW-1133">Transmembrane helix</keyword>
<keyword evidence="7 10" id="KW-0472">Membrane</keyword>
<evidence type="ECO:0000256" key="10">
    <source>
        <dbReference type="SAM" id="Phobius"/>
    </source>
</evidence>
<dbReference type="GO" id="GO:0016020">
    <property type="term" value="C:membrane"/>
    <property type="evidence" value="ECO:0007669"/>
    <property type="project" value="UniProtKB-SubCell"/>
</dbReference>
<dbReference type="PROSITE" id="PS50089">
    <property type="entry name" value="ZF_RING_2"/>
    <property type="match status" value="1"/>
</dbReference>
<dbReference type="PANTHER" id="PTHR46539">
    <property type="entry name" value="E3 UBIQUITIN-PROTEIN LIGASE ATL42"/>
    <property type="match status" value="1"/>
</dbReference>
<evidence type="ECO:0000313" key="13">
    <source>
        <dbReference type="EMBL" id="KAF2032307.1"/>
    </source>
</evidence>
<evidence type="ECO:0000313" key="14">
    <source>
        <dbReference type="Proteomes" id="UP000799777"/>
    </source>
</evidence>
<dbReference type="Proteomes" id="UP000799777">
    <property type="component" value="Unassembled WGS sequence"/>
</dbReference>
<feature type="compositionally biased region" description="Polar residues" evidence="9">
    <location>
        <begin position="285"/>
        <end position="306"/>
    </location>
</feature>
<organism evidence="13 14">
    <name type="scientific">Setomelanomma holmii</name>
    <dbReference type="NCBI Taxonomy" id="210430"/>
    <lineage>
        <taxon>Eukaryota</taxon>
        <taxon>Fungi</taxon>
        <taxon>Dikarya</taxon>
        <taxon>Ascomycota</taxon>
        <taxon>Pezizomycotina</taxon>
        <taxon>Dothideomycetes</taxon>
        <taxon>Pleosporomycetidae</taxon>
        <taxon>Pleosporales</taxon>
        <taxon>Pleosporineae</taxon>
        <taxon>Phaeosphaeriaceae</taxon>
        <taxon>Setomelanomma</taxon>
    </lineage>
</organism>
<dbReference type="PANTHER" id="PTHR46539:SF1">
    <property type="entry name" value="E3 UBIQUITIN-PROTEIN LIGASE ATL42"/>
    <property type="match status" value="1"/>
</dbReference>
<proteinExistence type="predicted"/>
<dbReference type="OrthoDB" id="8062037at2759"/>
<evidence type="ECO:0000256" key="9">
    <source>
        <dbReference type="SAM" id="MobiDB-lite"/>
    </source>
</evidence>
<comment type="caution">
    <text evidence="13">The sequence shown here is derived from an EMBL/GenBank/DDBJ whole genome shotgun (WGS) entry which is preliminary data.</text>
</comment>
<dbReference type="InterPro" id="IPR013083">
    <property type="entry name" value="Znf_RING/FYVE/PHD"/>
</dbReference>
<evidence type="ECO:0000256" key="5">
    <source>
        <dbReference type="ARBA" id="ARBA00022833"/>
    </source>
</evidence>
<keyword evidence="14" id="KW-1185">Reference proteome</keyword>
<protein>
    <recommendedName>
        <fullName evidence="12">RING-type domain-containing protein</fullName>
    </recommendedName>
</protein>
<dbReference type="EMBL" id="ML978173">
    <property type="protein sequence ID" value="KAF2032307.1"/>
    <property type="molecule type" value="Genomic_DNA"/>
</dbReference>
<evidence type="ECO:0000256" key="2">
    <source>
        <dbReference type="ARBA" id="ARBA00022692"/>
    </source>
</evidence>
<evidence type="ECO:0000256" key="3">
    <source>
        <dbReference type="ARBA" id="ARBA00022723"/>
    </source>
</evidence>
<reference evidence="13" key="1">
    <citation type="journal article" date="2020" name="Stud. Mycol.">
        <title>101 Dothideomycetes genomes: a test case for predicting lifestyles and emergence of pathogens.</title>
        <authorList>
            <person name="Haridas S."/>
            <person name="Albert R."/>
            <person name="Binder M."/>
            <person name="Bloem J."/>
            <person name="Labutti K."/>
            <person name="Salamov A."/>
            <person name="Andreopoulos B."/>
            <person name="Baker S."/>
            <person name="Barry K."/>
            <person name="Bills G."/>
            <person name="Bluhm B."/>
            <person name="Cannon C."/>
            <person name="Castanera R."/>
            <person name="Culley D."/>
            <person name="Daum C."/>
            <person name="Ezra D."/>
            <person name="Gonzalez J."/>
            <person name="Henrissat B."/>
            <person name="Kuo A."/>
            <person name="Liang C."/>
            <person name="Lipzen A."/>
            <person name="Lutzoni F."/>
            <person name="Magnuson J."/>
            <person name="Mondo S."/>
            <person name="Nolan M."/>
            <person name="Ohm R."/>
            <person name="Pangilinan J."/>
            <person name="Park H.-J."/>
            <person name="Ramirez L."/>
            <person name="Alfaro M."/>
            <person name="Sun H."/>
            <person name="Tritt A."/>
            <person name="Yoshinaga Y."/>
            <person name="Zwiers L.-H."/>
            <person name="Turgeon B."/>
            <person name="Goodwin S."/>
            <person name="Spatafora J."/>
            <person name="Crous P."/>
            <person name="Grigoriev I."/>
        </authorList>
    </citation>
    <scope>NUCLEOTIDE SEQUENCE</scope>
    <source>
        <strain evidence="13">CBS 110217</strain>
    </source>
</reference>
<feature type="region of interest" description="Disordered" evidence="9">
    <location>
        <begin position="282"/>
        <end position="314"/>
    </location>
</feature>
<name>A0A9P4HE11_9PLEO</name>
<dbReference type="InterPro" id="IPR001841">
    <property type="entry name" value="Znf_RING"/>
</dbReference>
<feature type="compositionally biased region" description="Polar residues" evidence="9">
    <location>
        <begin position="510"/>
        <end position="530"/>
    </location>
</feature>
<feature type="signal peptide" evidence="11">
    <location>
        <begin position="1"/>
        <end position="27"/>
    </location>
</feature>
<evidence type="ECO:0000256" key="11">
    <source>
        <dbReference type="SAM" id="SignalP"/>
    </source>
</evidence>
<accession>A0A9P4HE11</accession>
<dbReference type="AlphaFoldDB" id="A0A9P4HE11"/>
<dbReference type="CDD" id="cd16454">
    <property type="entry name" value="RING-H2_PA-TM-RING"/>
    <property type="match status" value="1"/>
</dbReference>
<gene>
    <name evidence="13" type="ORF">EK21DRAFT_60911</name>
</gene>
<feature type="transmembrane region" description="Helical" evidence="10">
    <location>
        <begin position="203"/>
        <end position="229"/>
    </location>
</feature>
<evidence type="ECO:0000256" key="7">
    <source>
        <dbReference type="ARBA" id="ARBA00023136"/>
    </source>
</evidence>
<keyword evidence="5" id="KW-0862">Zinc</keyword>
<evidence type="ECO:0000259" key="12">
    <source>
        <dbReference type="PROSITE" id="PS50089"/>
    </source>
</evidence>
<sequence>MLLSHVQRPPWPLTCLLLASVSTATIAPSNSTTAVGNFQGTVPLRHTDGDQAQIADLVPLTREAAQRTIEGNLFNTNFSNVANISDSEIAFISCNPADYSGYADPQRVFEDAYRSANISGVILYSAAADYCAYQQNGNQDMMQDFPVFSMSSRQASASLLDQVDDLPAHLKFFVRVQGRGNDNNNNSGAASQQNPLGPSPSTAVAMIILYSITGIITALFLVIIITGAIRAHRHPERYGPRDVLGRPRQSRARGLARAMLDTIPIVKFGEKEPVKPTDVELASNAEGSDSNGTAEQRTEQAATDTNHAPKPADKAEISCNNTTVQLAEQQEGIAPAQPAIAAATGDASSSTDENLGCSICTEDFEKGQDLRVLPCDHKFHPECVDPWLLNVSGTCPLCRVDLRPVTSHDSSASHDSNELAPPLNPEPERHRSAFRDILSLRYRPNATPQERIYYLRRLREQRRNRIGEVAEDAAEGAGSSEDVADRRRSKRMSVRLSGVFSGRARRERSPTQQGESSRTGAQPQPFQESSHIPEPGTRAPEKSV</sequence>
<evidence type="ECO:0000256" key="4">
    <source>
        <dbReference type="ARBA" id="ARBA00022771"/>
    </source>
</evidence>
<evidence type="ECO:0000256" key="6">
    <source>
        <dbReference type="ARBA" id="ARBA00022989"/>
    </source>
</evidence>
<keyword evidence="3" id="KW-0479">Metal-binding</keyword>
<dbReference type="SUPFAM" id="SSF57850">
    <property type="entry name" value="RING/U-box"/>
    <property type="match status" value="1"/>
</dbReference>
<feature type="region of interest" description="Disordered" evidence="9">
    <location>
        <begin position="470"/>
        <end position="544"/>
    </location>
</feature>
<evidence type="ECO:0000256" key="1">
    <source>
        <dbReference type="ARBA" id="ARBA00004370"/>
    </source>
</evidence>
<keyword evidence="4 8" id="KW-0863">Zinc-finger</keyword>